<sequence>MSLITLDDFSKFDNHKDIKIPGIETTWSIVFNDAFRAKASYIASKVEKLYQKQTDDSYDQKLLAMSDSKRREVIEKDLAEYRDACVNGINELLNDGKAGNQIYDAFGQSTEVLAQIIGKLNDECDKALNVSEQQSQARMARYDTDR</sequence>
<reference evidence="1 2" key="1">
    <citation type="submission" date="2012-06" db="EMBL/GenBank/DDBJ databases">
        <title>Draft Genome Sequence of Lactobacillus pasteurii CRBIP 24.76T.</title>
        <authorList>
            <person name="Cousin S."/>
            <person name="Bouchier C."/>
            <person name="Loux V."/>
            <person name="Ma L."/>
            <person name="Creno S."/>
            <person name="Bizet C."/>
            <person name="Clermont D."/>
        </authorList>
    </citation>
    <scope>NUCLEOTIDE SEQUENCE [LARGE SCALE GENOMIC DNA]</scope>
    <source>
        <strain evidence="2">CRBIP 24.76T</strain>
    </source>
</reference>
<dbReference type="eggNOG" id="ENOG5032PCC">
    <property type="taxonomic scope" value="Bacteria"/>
</dbReference>
<name>I7IZS2_9LACO</name>
<dbReference type="Proteomes" id="UP000009311">
    <property type="component" value="Unassembled WGS sequence"/>
</dbReference>
<evidence type="ECO:0000313" key="2">
    <source>
        <dbReference type="Proteomes" id="UP000009311"/>
    </source>
</evidence>
<comment type="caution">
    <text evidence="1">The sequence shown here is derived from an EMBL/GenBank/DDBJ whole genome shotgun (WGS) entry which is preliminary data.</text>
</comment>
<gene>
    <name evidence="1" type="ORF">BN53_04190</name>
</gene>
<dbReference type="EMBL" id="CAKD01000021">
    <property type="protein sequence ID" value="CCI85287.1"/>
    <property type="molecule type" value="Genomic_DNA"/>
</dbReference>
<organism evidence="1 2">
    <name type="scientific">Lactobacillus pasteurii DSM 23907 = CRBIP 24.76</name>
    <dbReference type="NCBI Taxonomy" id="1423790"/>
    <lineage>
        <taxon>Bacteria</taxon>
        <taxon>Bacillati</taxon>
        <taxon>Bacillota</taxon>
        <taxon>Bacilli</taxon>
        <taxon>Lactobacillales</taxon>
        <taxon>Lactobacillaceae</taxon>
        <taxon>Lactobacillus</taxon>
    </lineage>
</organism>
<proteinExistence type="predicted"/>
<dbReference type="AlphaFoldDB" id="I7IZS2"/>
<dbReference type="OrthoDB" id="9949103at2"/>
<protein>
    <submittedName>
        <fullName evidence="1">Uncharacterized protein</fullName>
    </submittedName>
</protein>
<dbReference type="PATRIC" id="fig|1423790.3.peg.856"/>
<keyword evidence="2" id="KW-1185">Reference proteome</keyword>
<evidence type="ECO:0000313" key="1">
    <source>
        <dbReference type="EMBL" id="CCI85287.1"/>
    </source>
</evidence>
<accession>I7IZS2</accession>
<dbReference type="RefSeq" id="WP_009559837.1">
    <property type="nucleotide sequence ID" value="NZ_AYZN01000017.1"/>
</dbReference>
<dbReference type="STRING" id="1423790.BN53_04190"/>